<evidence type="ECO:0000313" key="6">
    <source>
        <dbReference type="Proteomes" id="UP000675781"/>
    </source>
</evidence>
<dbReference type="AlphaFoldDB" id="A0A941ETS4"/>
<evidence type="ECO:0000259" key="4">
    <source>
        <dbReference type="Pfam" id="PF07859"/>
    </source>
</evidence>
<dbReference type="RefSeq" id="WP_212532409.1">
    <property type="nucleotide sequence ID" value="NZ_JAGSOG010000243.1"/>
</dbReference>
<dbReference type="Gene3D" id="3.40.50.1820">
    <property type="entry name" value="alpha/beta hydrolase"/>
    <property type="match status" value="1"/>
</dbReference>
<sequence>MNPRFRLALMRLAFRFGGVDEAPARAAALRPLVPAGIAAHLDLRYDRTDRDGLLDVFHPQDSATPPPVILWVHGGGWIGGDRRDMREYLQILAGHGYATVGVEYTRAPRRRHPHQARQVATALAWLVAHAGEYGFDPTRVVLAGDSAGAQIAAQVACAVTDPAYAGALGLSAPIPPEHLRATALMCGAFDLLSMVRPGKEGRYVDAVMGAYSGTKAYRTDPRFRYASVVRWLTDAFPPTFLTAGNGDPLLPQSRRMAAALTGLGAEVDALFFDDTPDVLDPHEYHLDLHTDSARRALERLLAHVRRHTEP</sequence>
<dbReference type="PANTHER" id="PTHR48081:SF33">
    <property type="entry name" value="KYNURENINE FORMAMIDASE"/>
    <property type="match status" value="1"/>
</dbReference>
<dbReference type="Pfam" id="PF07859">
    <property type="entry name" value="Abhydrolase_3"/>
    <property type="match status" value="1"/>
</dbReference>
<feature type="domain" description="Alpha/beta hydrolase fold-3" evidence="4">
    <location>
        <begin position="69"/>
        <end position="274"/>
    </location>
</feature>
<dbReference type="InterPro" id="IPR050300">
    <property type="entry name" value="GDXG_lipolytic_enzyme"/>
</dbReference>
<comment type="similarity">
    <text evidence="1">Belongs to the 'GDXG' lipolytic enzyme family.</text>
</comment>
<evidence type="ECO:0000256" key="3">
    <source>
        <dbReference type="PROSITE-ProRule" id="PRU10038"/>
    </source>
</evidence>
<gene>
    <name evidence="5" type="ORF">KDL01_32040</name>
</gene>
<feature type="active site" evidence="3">
    <location>
        <position position="146"/>
    </location>
</feature>
<dbReference type="InterPro" id="IPR033140">
    <property type="entry name" value="Lipase_GDXG_put_SER_AS"/>
</dbReference>
<dbReference type="PROSITE" id="PS01174">
    <property type="entry name" value="LIPASE_GDXG_SER"/>
    <property type="match status" value="1"/>
</dbReference>
<dbReference type="PANTHER" id="PTHR48081">
    <property type="entry name" value="AB HYDROLASE SUPERFAMILY PROTEIN C4A8.06C"/>
    <property type="match status" value="1"/>
</dbReference>
<evidence type="ECO:0000313" key="5">
    <source>
        <dbReference type="EMBL" id="MBR7837947.1"/>
    </source>
</evidence>
<organism evidence="5 6">
    <name type="scientific">Actinospica durhamensis</name>
    <dbReference type="NCBI Taxonomy" id="1508375"/>
    <lineage>
        <taxon>Bacteria</taxon>
        <taxon>Bacillati</taxon>
        <taxon>Actinomycetota</taxon>
        <taxon>Actinomycetes</taxon>
        <taxon>Catenulisporales</taxon>
        <taxon>Actinospicaceae</taxon>
        <taxon>Actinospica</taxon>
    </lineage>
</organism>
<dbReference type="SUPFAM" id="SSF53474">
    <property type="entry name" value="alpha/beta-Hydrolases"/>
    <property type="match status" value="1"/>
</dbReference>
<reference evidence="5" key="1">
    <citation type="submission" date="2021-04" db="EMBL/GenBank/DDBJ databases">
        <title>Genome based classification of Actinospica acidithermotolerans sp. nov., an actinobacterium isolated from an Indonesian hot spring.</title>
        <authorList>
            <person name="Kusuma A.B."/>
            <person name="Putra K.E."/>
            <person name="Nafisah S."/>
            <person name="Loh J."/>
            <person name="Nouioui I."/>
            <person name="Goodfellow M."/>
        </authorList>
    </citation>
    <scope>NUCLEOTIDE SEQUENCE</scope>
    <source>
        <strain evidence="5">CSCA 57</strain>
    </source>
</reference>
<protein>
    <submittedName>
        <fullName evidence="5">Alpha/beta hydrolase</fullName>
    </submittedName>
</protein>
<keyword evidence="2 5" id="KW-0378">Hydrolase</keyword>
<comment type="caution">
    <text evidence="5">The sequence shown here is derived from an EMBL/GenBank/DDBJ whole genome shotgun (WGS) entry which is preliminary data.</text>
</comment>
<keyword evidence="6" id="KW-1185">Reference proteome</keyword>
<evidence type="ECO:0000256" key="2">
    <source>
        <dbReference type="ARBA" id="ARBA00022801"/>
    </source>
</evidence>
<dbReference type="Proteomes" id="UP000675781">
    <property type="component" value="Unassembled WGS sequence"/>
</dbReference>
<accession>A0A941ETS4</accession>
<evidence type="ECO:0000256" key="1">
    <source>
        <dbReference type="ARBA" id="ARBA00010515"/>
    </source>
</evidence>
<proteinExistence type="inferred from homology"/>
<dbReference type="InterPro" id="IPR013094">
    <property type="entry name" value="AB_hydrolase_3"/>
</dbReference>
<dbReference type="GO" id="GO:0016787">
    <property type="term" value="F:hydrolase activity"/>
    <property type="evidence" value="ECO:0007669"/>
    <property type="project" value="UniProtKB-KW"/>
</dbReference>
<dbReference type="InterPro" id="IPR029058">
    <property type="entry name" value="AB_hydrolase_fold"/>
</dbReference>
<dbReference type="EMBL" id="JAGSOG010000243">
    <property type="protein sequence ID" value="MBR7837947.1"/>
    <property type="molecule type" value="Genomic_DNA"/>
</dbReference>
<name>A0A941ETS4_9ACTN</name>